<comment type="caution">
    <text evidence="3">The sequence shown here is derived from an EMBL/GenBank/DDBJ whole genome shotgun (WGS) entry which is preliminary data.</text>
</comment>
<proteinExistence type="predicted"/>
<keyword evidence="4" id="KW-1185">Reference proteome</keyword>
<dbReference type="EMBL" id="JAAGNX010000001">
    <property type="protein sequence ID" value="NDV61636.1"/>
    <property type="molecule type" value="Genomic_DNA"/>
</dbReference>
<evidence type="ECO:0000256" key="2">
    <source>
        <dbReference type="SAM" id="SignalP"/>
    </source>
</evidence>
<evidence type="ECO:0000313" key="4">
    <source>
        <dbReference type="Proteomes" id="UP000478417"/>
    </source>
</evidence>
<sequence>MKKLILTLLAASIAGLASHAQVTIYSTDFSSDTLIFDDNTDGGLLYKSQFTGEGTWGALASGAVDITTTKGSAALTLKGHENGSNRSAAMFINSATINGLTGLNTFELNFDILDINNAAGSTLYVSVFEAKFGVGSPNAYYMDVVTAAGVNGSVGKFAASDASFNQLGTTVTYTDADTAGGTSGLLDQTISFTRSDSSFDLVVFFGFDRDVTFSNAAWVDDVSITAVPEPSMYALLGGFLTLGFVLIRRRLK</sequence>
<keyword evidence="1" id="KW-0472">Membrane</keyword>
<evidence type="ECO:0000313" key="3">
    <source>
        <dbReference type="EMBL" id="NDV61636.1"/>
    </source>
</evidence>
<dbReference type="InterPro" id="IPR013424">
    <property type="entry name" value="Ice-binding_C"/>
</dbReference>
<name>A0A6B2LZY1_9BACT</name>
<accession>A0A6B2LZY1</accession>
<organism evidence="3 4">
    <name type="scientific">Oceanipulchritudo coccoides</name>
    <dbReference type="NCBI Taxonomy" id="2706888"/>
    <lineage>
        <taxon>Bacteria</taxon>
        <taxon>Pseudomonadati</taxon>
        <taxon>Verrucomicrobiota</taxon>
        <taxon>Opitutia</taxon>
        <taxon>Puniceicoccales</taxon>
        <taxon>Oceanipulchritudinaceae</taxon>
        <taxon>Oceanipulchritudo</taxon>
    </lineage>
</organism>
<dbReference type="NCBIfam" id="TIGR02595">
    <property type="entry name" value="PEP_CTERM"/>
    <property type="match status" value="1"/>
</dbReference>
<keyword evidence="1" id="KW-0812">Transmembrane</keyword>
<protein>
    <submittedName>
        <fullName evidence="3">PEP-CTERM sorting domain-containing protein</fullName>
    </submittedName>
</protein>
<feature type="chain" id="PRO_5025448259" evidence="2">
    <location>
        <begin position="20"/>
        <end position="252"/>
    </location>
</feature>
<dbReference type="Proteomes" id="UP000478417">
    <property type="component" value="Unassembled WGS sequence"/>
</dbReference>
<feature type="transmembrane region" description="Helical" evidence="1">
    <location>
        <begin position="230"/>
        <end position="247"/>
    </location>
</feature>
<dbReference type="AlphaFoldDB" id="A0A6B2LZY1"/>
<gene>
    <name evidence="3" type="ORF">G0Q06_04155</name>
</gene>
<keyword evidence="1" id="KW-1133">Transmembrane helix</keyword>
<feature type="signal peptide" evidence="2">
    <location>
        <begin position="1"/>
        <end position="19"/>
    </location>
</feature>
<dbReference type="RefSeq" id="WP_163962750.1">
    <property type="nucleotide sequence ID" value="NZ_JAAGNX010000001.1"/>
</dbReference>
<keyword evidence="2" id="KW-0732">Signal</keyword>
<evidence type="ECO:0000256" key="1">
    <source>
        <dbReference type="SAM" id="Phobius"/>
    </source>
</evidence>
<reference evidence="3 4" key="1">
    <citation type="submission" date="2020-02" db="EMBL/GenBank/DDBJ databases">
        <title>Albibacoteraceae fam. nov., the first described family within the subdivision 4 Verrucomicrobia.</title>
        <authorList>
            <person name="Xi F."/>
        </authorList>
    </citation>
    <scope>NUCLEOTIDE SEQUENCE [LARGE SCALE GENOMIC DNA]</scope>
    <source>
        <strain evidence="3 4">CK1056</strain>
    </source>
</reference>